<organism evidence="1">
    <name type="scientific">Arundo donax</name>
    <name type="common">Giant reed</name>
    <name type="synonym">Donax arundinaceus</name>
    <dbReference type="NCBI Taxonomy" id="35708"/>
    <lineage>
        <taxon>Eukaryota</taxon>
        <taxon>Viridiplantae</taxon>
        <taxon>Streptophyta</taxon>
        <taxon>Embryophyta</taxon>
        <taxon>Tracheophyta</taxon>
        <taxon>Spermatophyta</taxon>
        <taxon>Magnoliopsida</taxon>
        <taxon>Liliopsida</taxon>
        <taxon>Poales</taxon>
        <taxon>Poaceae</taxon>
        <taxon>PACMAD clade</taxon>
        <taxon>Arundinoideae</taxon>
        <taxon>Arundineae</taxon>
        <taxon>Arundo</taxon>
    </lineage>
</organism>
<name>A0A0A9GF47_ARUDO</name>
<dbReference type="EMBL" id="GBRH01174176">
    <property type="protein sequence ID" value="JAE23720.1"/>
    <property type="molecule type" value="Transcribed_RNA"/>
</dbReference>
<proteinExistence type="predicted"/>
<reference evidence="1" key="2">
    <citation type="journal article" date="2015" name="Data Brief">
        <title>Shoot transcriptome of the giant reed, Arundo donax.</title>
        <authorList>
            <person name="Barrero R.A."/>
            <person name="Guerrero F.D."/>
            <person name="Moolhuijzen P."/>
            <person name="Goolsby J.A."/>
            <person name="Tidwell J."/>
            <person name="Bellgard S.E."/>
            <person name="Bellgard M.I."/>
        </authorList>
    </citation>
    <scope>NUCLEOTIDE SEQUENCE</scope>
    <source>
        <tissue evidence="1">Shoot tissue taken approximately 20 cm above the soil surface</tissue>
    </source>
</reference>
<dbReference type="AlphaFoldDB" id="A0A0A9GF47"/>
<evidence type="ECO:0000313" key="1">
    <source>
        <dbReference type="EMBL" id="JAE23720.1"/>
    </source>
</evidence>
<accession>A0A0A9GF47</accession>
<sequence length="23" mass="2746">MHISNKSTRKKMKDCIHPCIVLY</sequence>
<protein>
    <submittedName>
        <fullName evidence="1">Uncharacterized protein</fullName>
    </submittedName>
</protein>
<reference evidence="1" key="1">
    <citation type="submission" date="2014-09" db="EMBL/GenBank/DDBJ databases">
        <authorList>
            <person name="Magalhaes I.L.F."/>
            <person name="Oliveira U."/>
            <person name="Santos F.R."/>
            <person name="Vidigal T.H.D.A."/>
            <person name="Brescovit A.D."/>
            <person name="Santos A.J."/>
        </authorList>
    </citation>
    <scope>NUCLEOTIDE SEQUENCE</scope>
    <source>
        <tissue evidence="1">Shoot tissue taken approximately 20 cm above the soil surface</tissue>
    </source>
</reference>